<dbReference type="OrthoDB" id="7541204at2"/>
<comment type="caution">
    <text evidence="3">The sequence shown here is derived from an EMBL/GenBank/DDBJ whole genome shotgun (WGS) entry which is preliminary data.</text>
</comment>
<dbReference type="Proteomes" id="UP000435243">
    <property type="component" value="Unassembled WGS sequence"/>
</dbReference>
<proteinExistence type="predicted"/>
<reference evidence="3 4" key="1">
    <citation type="submission" date="2019-12" db="EMBL/GenBank/DDBJ databases">
        <title>Genomic-based taxomic classification of the family Erythrobacteraceae.</title>
        <authorList>
            <person name="Xu L."/>
        </authorList>
    </citation>
    <scope>NUCLEOTIDE SEQUENCE [LARGE SCALE GENOMIC DNA]</scope>
    <source>
        <strain evidence="3 4">JCM 16339</strain>
    </source>
</reference>
<accession>A0A844ZLT6</accession>
<organism evidence="3 4">
    <name type="scientific">Alteraurantiacibacter aestuarii</name>
    <dbReference type="NCBI Taxonomy" id="650004"/>
    <lineage>
        <taxon>Bacteria</taxon>
        <taxon>Pseudomonadati</taxon>
        <taxon>Pseudomonadota</taxon>
        <taxon>Alphaproteobacteria</taxon>
        <taxon>Sphingomonadales</taxon>
        <taxon>Erythrobacteraceae</taxon>
        <taxon>Alteraurantiacibacter</taxon>
    </lineage>
</organism>
<evidence type="ECO:0000256" key="1">
    <source>
        <dbReference type="SAM" id="SignalP"/>
    </source>
</evidence>
<feature type="domain" description="SnoaL-like" evidence="2">
    <location>
        <begin position="429"/>
        <end position="547"/>
    </location>
</feature>
<name>A0A844ZLT6_9SPHN</name>
<evidence type="ECO:0000313" key="3">
    <source>
        <dbReference type="EMBL" id="MXO88010.1"/>
    </source>
</evidence>
<dbReference type="Pfam" id="PF13577">
    <property type="entry name" value="SnoaL_4"/>
    <property type="match status" value="3"/>
</dbReference>
<feature type="domain" description="SnoaL-like" evidence="2">
    <location>
        <begin position="228"/>
        <end position="347"/>
    </location>
</feature>
<dbReference type="AlphaFoldDB" id="A0A844ZLT6"/>
<feature type="signal peptide" evidence="1">
    <location>
        <begin position="1"/>
        <end position="23"/>
    </location>
</feature>
<feature type="domain" description="SnoaL-like" evidence="2">
    <location>
        <begin position="35"/>
        <end position="164"/>
    </location>
</feature>
<keyword evidence="4" id="KW-1185">Reference proteome</keyword>
<evidence type="ECO:0000313" key="4">
    <source>
        <dbReference type="Proteomes" id="UP000435243"/>
    </source>
</evidence>
<dbReference type="EMBL" id="WTYY01000002">
    <property type="protein sequence ID" value="MXO88010.1"/>
    <property type="molecule type" value="Genomic_DNA"/>
</dbReference>
<evidence type="ECO:0000259" key="2">
    <source>
        <dbReference type="Pfam" id="PF13577"/>
    </source>
</evidence>
<dbReference type="InterPro" id="IPR032710">
    <property type="entry name" value="NTF2-like_dom_sf"/>
</dbReference>
<dbReference type="RefSeq" id="WP_160589943.1">
    <property type="nucleotide sequence ID" value="NZ_BAAAFP010000002.1"/>
</dbReference>
<sequence length="628" mass="67674">MVVIRWLALAMAALLLAPQTAAAQDLAVQTAQAEDLTSVREIKRVQAALGHLAIGGRWENIGALFTDDAVLQWNAGEVRGRSAIIAHLRDNQGGGADGMAVGRMNLRLFISPVITLAADGRSATGRWHEVAMMAQAGVSADWAGGTHVVQYRLTDDGWRIAEMRYFPQFAGPYADGWSHDAATLVRAPYHYTPDQAGVVIPQRRASRPQTQAEIDTRASLLLGASRAQNLVAAFGYYLDRGMFDDAAELFAPGASIRVQGQGVWSGPDGARRLLSRFGTPGLDEGEMNDHPLLMPLVNVGADGNSVIVNVVELGMEGQHGGTGYWSAALVDFRLVRAEDGIWRIAAMQRVPLMRSTYQDGWAHPLPASLPVPAGGEPDSAREREVGFDAAPTVVMPSSLSLIAPSAREAVVAPVPGALAMAEAFDGAENVSNAYGYYIDQFAWRDTAAIFARDGWKELSYIGTFIGRDRVLASLIQRYGEGGPNDAMQAIHQKTQPYVTVMDGGQRAMVRTRLMQMNSSASGPGSWIAGIYENQVVKEGGIWRIHGMDLDYVWLADYASGWTGIDPAGSARFGVSDDVIAEFAPDAPLRGETFAPFPRIAPVGFHFANPVSGREPAVRLRWSDGHRGP</sequence>
<dbReference type="Gene3D" id="3.10.450.50">
    <property type="match status" value="3"/>
</dbReference>
<feature type="chain" id="PRO_5032699011" evidence="1">
    <location>
        <begin position="24"/>
        <end position="628"/>
    </location>
</feature>
<keyword evidence="1" id="KW-0732">Signal</keyword>
<dbReference type="SUPFAM" id="SSF54427">
    <property type="entry name" value="NTF2-like"/>
    <property type="match status" value="3"/>
</dbReference>
<gene>
    <name evidence="3" type="ORF">GRI32_04575</name>
</gene>
<protein>
    <submittedName>
        <fullName evidence="3">Nuclear transport factor 2 family protein</fullName>
    </submittedName>
</protein>
<dbReference type="InterPro" id="IPR037401">
    <property type="entry name" value="SnoaL-like"/>
</dbReference>